<evidence type="ECO:0000256" key="3">
    <source>
        <dbReference type="ARBA" id="ARBA00022448"/>
    </source>
</evidence>
<dbReference type="KEGG" id="dfi:AXF13_15505"/>
<dbReference type="AlphaFoldDB" id="A0A0X8JMD6"/>
<keyword evidence="5 8" id="KW-0812">Transmembrane</keyword>
<dbReference type="GO" id="GO:0005886">
    <property type="term" value="C:plasma membrane"/>
    <property type="evidence" value="ECO:0007669"/>
    <property type="project" value="UniProtKB-SubCell"/>
</dbReference>
<comment type="subcellular location">
    <subcellularLocation>
        <location evidence="1 8">Cell membrane</location>
        <topology evidence="1 8">Multi-pass membrane protein</topology>
    </subcellularLocation>
</comment>
<dbReference type="EMBL" id="CP014229">
    <property type="protein sequence ID" value="AMD91420.1"/>
    <property type="molecule type" value="Genomic_DNA"/>
</dbReference>
<evidence type="ECO:0000256" key="4">
    <source>
        <dbReference type="ARBA" id="ARBA00022475"/>
    </source>
</evidence>
<protein>
    <submittedName>
        <fullName evidence="10">Guanine permease</fullName>
    </submittedName>
</protein>
<feature type="transmembrane region" description="Helical" evidence="9">
    <location>
        <begin position="328"/>
        <end position="361"/>
    </location>
</feature>
<evidence type="ECO:0000256" key="6">
    <source>
        <dbReference type="ARBA" id="ARBA00022989"/>
    </source>
</evidence>
<dbReference type="GO" id="GO:0005345">
    <property type="term" value="F:purine nucleobase transmembrane transporter activity"/>
    <property type="evidence" value="ECO:0007669"/>
    <property type="project" value="TreeGrafter"/>
</dbReference>
<proteinExistence type="inferred from homology"/>
<evidence type="ECO:0000256" key="8">
    <source>
        <dbReference type="PIRNR" id="PIRNR005353"/>
    </source>
</evidence>
<feature type="transmembrane region" description="Helical" evidence="9">
    <location>
        <begin position="103"/>
        <end position="121"/>
    </location>
</feature>
<dbReference type="STRING" id="44742.AXF13_15505"/>
<accession>A0A0X8JMD6</accession>
<evidence type="ECO:0000313" key="11">
    <source>
        <dbReference type="Proteomes" id="UP000069241"/>
    </source>
</evidence>
<feature type="transmembrane region" description="Helical" evidence="9">
    <location>
        <begin position="373"/>
        <end position="404"/>
    </location>
</feature>
<feature type="transmembrane region" description="Helical" evidence="9">
    <location>
        <begin position="170"/>
        <end position="190"/>
    </location>
</feature>
<dbReference type="RefSeq" id="WP_062254588.1">
    <property type="nucleotide sequence ID" value="NZ_CP014229.1"/>
</dbReference>
<evidence type="ECO:0000256" key="5">
    <source>
        <dbReference type="ARBA" id="ARBA00022692"/>
    </source>
</evidence>
<sequence length="436" mass="45858">MRLLETYFNPAARGSSVRKECLAGLTSFMAMCYLIFVVPSMLADAGMPKDSAVAATIWVSILATLLMGLWAKFPVGVAPGLGITAFFAYYICGPAGYTWQTGLGAVFISGLVFLLLTATRVRQMIINAVPMDLKYAIVVGIGAFIAFIGMKSCGIVAADPSTFVTLGNLGQPQTLLAVAGVFLIGALMALRIPGAMIIGILAITLAGMLLGVSPVPSGAIFSGKLPLPTETLLQMDLKGALHHGLFSIIFTLTMVDLFDNMGVLIGLAHKAGFMREDGHIENLDKALITDSLATMSSALLGATTATSYLESATGVAEGGRTGLTAVVIAGLFFLSLFFAPLVALVPSFATAPVLIIVGALMMQEVGRIRFADFTVALPAFLTIVSMPLTFNIATGFGFGFVSWVGIKLLSGRFKDVNLIMCLIALCFGINFALRLH</sequence>
<keyword evidence="4 8" id="KW-1003">Cell membrane</keyword>
<feature type="transmembrane region" description="Helical" evidence="9">
    <location>
        <begin position="51"/>
        <end position="70"/>
    </location>
</feature>
<name>A0A0X8JMD6_9BACT</name>
<keyword evidence="3 8" id="KW-0813">Transport</keyword>
<reference evidence="11" key="1">
    <citation type="submission" date="2016-02" db="EMBL/GenBank/DDBJ databases">
        <authorList>
            <person name="Holder M.E."/>
            <person name="Ajami N.J."/>
            <person name="Petrosino J.F."/>
        </authorList>
    </citation>
    <scope>NUCLEOTIDE SEQUENCE [LARGE SCALE GENOMIC DNA]</scope>
    <source>
        <strain evidence="11">CCUG 45958</strain>
    </source>
</reference>
<keyword evidence="7 8" id="KW-0472">Membrane</keyword>
<dbReference type="Proteomes" id="UP000069241">
    <property type="component" value="Chromosome"/>
</dbReference>
<feature type="transmembrane region" description="Helical" evidence="9">
    <location>
        <begin position="416"/>
        <end position="433"/>
    </location>
</feature>
<evidence type="ECO:0000256" key="9">
    <source>
        <dbReference type="SAM" id="Phobius"/>
    </source>
</evidence>
<evidence type="ECO:0000256" key="7">
    <source>
        <dbReference type="ARBA" id="ARBA00023136"/>
    </source>
</evidence>
<evidence type="ECO:0000256" key="1">
    <source>
        <dbReference type="ARBA" id="ARBA00004651"/>
    </source>
</evidence>
<feature type="transmembrane region" description="Helical" evidence="9">
    <location>
        <begin position="133"/>
        <end position="158"/>
    </location>
</feature>
<feature type="transmembrane region" description="Helical" evidence="9">
    <location>
        <begin position="241"/>
        <end position="267"/>
    </location>
</feature>
<feature type="transmembrane region" description="Helical" evidence="9">
    <location>
        <begin position="77"/>
        <end position="97"/>
    </location>
</feature>
<feature type="transmembrane region" description="Helical" evidence="9">
    <location>
        <begin position="197"/>
        <end position="221"/>
    </location>
</feature>
<dbReference type="PANTHER" id="PTHR43337">
    <property type="entry name" value="XANTHINE/URACIL PERMEASE C887.17-RELATED"/>
    <property type="match status" value="1"/>
</dbReference>
<dbReference type="Pfam" id="PF00860">
    <property type="entry name" value="Xan_ur_permease"/>
    <property type="match status" value="1"/>
</dbReference>
<dbReference type="InterPro" id="IPR006043">
    <property type="entry name" value="NCS2"/>
</dbReference>
<dbReference type="PANTHER" id="PTHR43337:SF1">
    <property type="entry name" value="XANTHINE_URACIL PERMEASE C887.17-RELATED"/>
    <property type="match status" value="1"/>
</dbReference>
<dbReference type="InterPro" id="IPR045018">
    <property type="entry name" value="Azg-like"/>
</dbReference>
<keyword evidence="6 8" id="KW-1133">Transmembrane helix</keyword>
<feature type="transmembrane region" description="Helical" evidence="9">
    <location>
        <begin position="21"/>
        <end position="39"/>
    </location>
</feature>
<comment type="similarity">
    <text evidence="2 8">Belongs to the nucleobase:cation symporter-2 (NCS2) (TC 2.A.40) family. Azg-like subfamily.</text>
</comment>
<evidence type="ECO:0000256" key="2">
    <source>
        <dbReference type="ARBA" id="ARBA00005697"/>
    </source>
</evidence>
<keyword evidence="11" id="KW-1185">Reference proteome</keyword>
<gene>
    <name evidence="10" type="ORF">AXF13_15505</name>
</gene>
<dbReference type="InterPro" id="IPR026033">
    <property type="entry name" value="Azg-like_bact_archaea"/>
</dbReference>
<evidence type="ECO:0000313" key="10">
    <source>
        <dbReference type="EMBL" id="AMD91420.1"/>
    </source>
</evidence>
<organism evidence="10 11">
    <name type="scientific">Desulfovibrio fairfieldensis</name>
    <dbReference type="NCBI Taxonomy" id="44742"/>
    <lineage>
        <taxon>Bacteria</taxon>
        <taxon>Pseudomonadati</taxon>
        <taxon>Thermodesulfobacteriota</taxon>
        <taxon>Desulfovibrionia</taxon>
        <taxon>Desulfovibrionales</taxon>
        <taxon>Desulfovibrionaceae</taxon>
        <taxon>Desulfovibrio</taxon>
    </lineage>
</organism>
<dbReference type="PIRSF" id="PIRSF005353">
    <property type="entry name" value="PbuG"/>
    <property type="match status" value="1"/>
</dbReference>